<evidence type="ECO:0000313" key="2">
    <source>
        <dbReference type="EMBL" id="ODH45311.1"/>
    </source>
</evidence>
<keyword evidence="1" id="KW-0812">Transmembrane</keyword>
<dbReference type="VEuPathDB" id="FungiDB:PADG_11631"/>
<evidence type="ECO:0000313" key="3">
    <source>
        <dbReference type="Proteomes" id="UP000242814"/>
    </source>
</evidence>
<name>A0A1D2JQA9_PARBR</name>
<dbReference type="VEuPathDB" id="FungiDB:PADG_11630"/>
<reference evidence="2 3" key="1">
    <citation type="submission" date="2016-06" db="EMBL/GenBank/DDBJ databases">
        <authorList>
            <person name="Kjaerup R.B."/>
            <person name="Dalgaard T.S."/>
            <person name="Juul-Madsen H.R."/>
        </authorList>
    </citation>
    <scope>NUCLEOTIDE SEQUENCE [LARGE SCALE GENOMIC DNA]</scope>
    <source>
        <strain evidence="2 3">Pb300</strain>
    </source>
</reference>
<dbReference type="VEuPathDB" id="FungiDB:PABG_11422"/>
<comment type="caution">
    <text evidence="2">The sequence shown here is derived from an EMBL/GenBank/DDBJ whole genome shotgun (WGS) entry which is preliminary data.</text>
</comment>
<evidence type="ECO:0000256" key="1">
    <source>
        <dbReference type="SAM" id="Phobius"/>
    </source>
</evidence>
<dbReference type="AlphaFoldDB" id="A0A1D2JQA9"/>
<feature type="transmembrane region" description="Helical" evidence="1">
    <location>
        <begin position="120"/>
        <end position="140"/>
    </location>
</feature>
<proteinExistence type="predicted"/>
<dbReference type="EMBL" id="LZYO01000003">
    <property type="protein sequence ID" value="ODH45311.1"/>
    <property type="molecule type" value="Genomic_DNA"/>
</dbReference>
<keyword evidence="1" id="KW-1133">Transmembrane helix</keyword>
<sequence length="333" mass="37404">MAFASVVSRTLACGPLRARHKMSWENTFDLLGRLPSSARGWVSDVLVASIEPDLRFRSGRHNRRFCDRSILETRQETPTLTASCMSNQLEVLGPILDKRWDAPGACPDKMERIQDGPQRLGIVLGMSFSLAPVCGLILSIKIPSRALERRKLFHRKRSLGALSFVVMHSNRWKRMLTGFGRIPAALRSNLPRLIAFAGRLGALVVMPSNVAIHPDGFLFFTRPPTPMSSGSTKAIPSKKLKHRMRRWLSEIPGSYWLKLACYTFTTRAESQVTSSRGVMIYLAMSHGPKALSDHVGNQVERSAKCFKLKVSSTIVFYPQSPRFRVRRRTSGRP</sequence>
<dbReference type="Proteomes" id="UP000242814">
    <property type="component" value="Unassembled WGS sequence"/>
</dbReference>
<accession>A0A1D2JQA9</accession>
<keyword evidence="1" id="KW-0472">Membrane</keyword>
<protein>
    <submittedName>
        <fullName evidence="2">Uncharacterized protein</fullName>
    </submittedName>
</protein>
<organism evidence="2 3">
    <name type="scientific">Paracoccidioides brasiliensis</name>
    <dbReference type="NCBI Taxonomy" id="121759"/>
    <lineage>
        <taxon>Eukaryota</taxon>
        <taxon>Fungi</taxon>
        <taxon>Dikarya</taxon>
        <taxon>Ascomycota</taxon>
        <taxon>Pezizomycotina</taxon>
        <taxon>Eurotiomycetes</taxon>
        <taxon>Eurotiomycetidae</taxon>
        <taxon>Onygenales</taxon>
        <taxon>Ajellomycetaceae</taxon>
        <taxon>Paracoccidioides</taxon>
    </lineage>
</organism>
<gene>
    <name evidence="2" type="ORF">ACO22_00189</name>
</gene>